<accession>A0ABM1SJU7</accession>
<keyword evidence="2" id="KW-0560">Oxidoreductase</keyword>
<organism evidence="3 4">
    <name type="scientific">Limulus polyphemus</name>
    <name type="common">Atlantic horseshoe crab</name>
    <dbReference type="NCBI Taxonomy" id="6850"/>
    <lineage>
        <taxon>Eukaryota</taxon>
        <taxon>Metazoa</taxon>
        <taxon>Ecdysozoa</taxon>
        <taxon>Arthropoda</taxon>
        <taxon>Chelicerata</taxon>
        <taxon>Merostomata</taxon>
        <taxon>Xiphosura</taxon>
        <taxon>Limulidae</taxon>
        <taxon>Limulus</taxon>
    </lineage>
</organism>
<sequence>MSCSRAAVINISSSLGSLETTSTETKIPVLSYKASKAALNMLMRGVATSVEKDHILVVMLCPGWVQTNIGGPHASLHVTESVESLIKLMATLSNSHHGRFFNQTGVVVPW</sequence>
<evidence type="ECO:0000256" key="2">
    <source>
        <dbReference type="ARBA" id="ARBA00023002"/>
    </source>
</evidence>
<dbReference type="PANTHER" id="PTHR43544:SF7">
    <property type="entry name" value="NADB-LER2"/>
    <property type="match status" value="1"/>
</dbReference>
<reference evidence="4" key="1">
    <citation type="submission" date="2025-08" db="UniProtKB">
        <authorList>
            <consortium name="RefSeq"/>
        </authorList>
    </citation>
    <scope>IDENTIFICATION</scope>
    <source>
        <tissue evidence="4">Muscle</tissue>
    </source>
</reference>
<evidence type="ECO:0000256" key="1">
    <source>
        <dbReference type="ARBA" id="ARBA00022857"/>
    </source>
</evidence>
<name>A0ABM1SJU7_LIMPO</name>
<dbReference type="InterPro" id="IPR051468">
    <property type="entry name" value="Fungal_SecMetab_SDRs"/>
</dbReference>
<dbReference type="Proteomes" id="UP000694941">
    <property type="component" value="Unplaced"/>
</dbReference>
<protein>
    <submittedName>
        <fullName evidence="4">Uncharacterized protein LOC111086225</fullName>
    </submittedName>
</protein>
<evidence type="ECO:0000313" key="4">
    <source>
        <dbReference type="RefSeq" id="XP_022243903.1"/>
    </source>
</evidence>
<dbReference type="Pfam" id="PF00106">
    <property type="entry name" value="adh_short"/>
    <property type="match status" value="1"/>
</dbReference>
<dbReference type="RefSeq" id="XP_022243903.1">
    <property type="nucleotide sequence ID" value="XM_022388195.1"/>
</dbReference>
<proteinExistence type="predicted"/>
<dbReference type="PANTHER" id="PTHR43544">
    <property type="entry name" value="SHORT-CHAIN DEHYDROGENASE/REDUCTASE"/>
    <property type="match status" value="1"/>
</dbReference>
<keyword evidence="1" id="KW-0521">NADP</keyword>
<dbReference type="GeneID" id="111086225"/>
<dbReference type="Gene3D" id="3.40.50.720">
    <property type="entry name" value="NAD(P)-binding Rossmann-like Domain"/>
    <property type="match status" value="1"/>
</dbReference>
<dbReference type="SUPFAM" id="SSF51735">
    <property type="entry name" value="NAD(P)-binding Rossmann-fold domains"/>
    <property type="match status" value="1"/>
</dbReference>
<gene>
    <name evidence="4" type="primary">LOC111086225</name>
</gene>
<evidence type="ECO:0000313" key="3">
    <source>
        <dbReference type="Proteomes" id="UP000694941"/>
    </source>
</evidence>
<keyword evidence="3" id="KW-1185">Reference proteome</keyword>
<dbReference type="InterPro" id="IPR002347">
    <property type="entry name" value="SDR_fam"/>
</dbReference>
<dbReference type="InterPro" id="IPR036291">
    <property type="entry name" value="NAD(P)-bd_dom_sf"/>
</dbReference>